<keyword evidence="2" id="KW-0812">Transmembrane</keyword>
<reference evidence="3 4" key="1">
    <citation type="submission" date="2016-01" db="EMBL/GenBank/DDBJ databases">
        <title>Amycolatopsis coloradensis genome sequencing and assembly.</title>
        <authorList>
            <person name="Mayilraj S."/>
        </authorList>
    </citation>
    <scope>NUCLEOTIDE SEQUENCE [LARGE SCALE GENOMIC DNA]</scope>
    <source>
        <strain evidence="3 4">DSM 44225</strain>
    </source>
</reference>
<feature type="transmembrane region" description="Helical" evidence="2">
    <location>
        <begin position="212"/>
        <end position="236"/>
    </location>
</feature>
<organism evidence="3 4">
    <name type="scientific">Amycolatopsis coloradensis</name>
    <dbReference type="NCBI Taxonomy" id="76021"/>
    <lineage>
        <taxon>Bacteria</taxon>
        <taxon>Bacillati</taxon>
        <taxon>Actinomycetota</taxon>
        <taxon>Actinomycetes</taxon>
        <taxon>Pseudonocardiales</taxon>
        <taxon>Pseudonocardiaceae</taxon>
        <taxon>Amycolatopsis</taxon>
    </lineage>
</organism>
<proteinExistence type="predicted"/>
<comment type="caution">
    <text evidence="3">The sequence shown here is derived from an EMBL/GenBank/DDBJ whole genome shotgun (WGS) entry which is preliminary data.</text>
</comment>
<dbReference type="Proteomes" id="UP000187486">
    <property type="component" value="Unassembled WGS sequence"/>
</dbReference>
<feature type="transmembrane region" description="Helical" evidence="2">
    <location>
        <begin position="151"/>
        <end position="173"/>
    </location>
</feature>
<keyword evidence="2" id="KW-0472">Membrane</keyword>
<feature type="transmembrane region" description="Helical" evidence="2">
    <location>
        <begin position="242"/>
        <end position="263"/>
    </location>
</feature>
<feature type="compositionally biased region" description="Low complexity" evidence="1">
    <location>
        <begin position="363"/>
        <end position="376"/>
    </location>
</feature>
<feature type="compositionally biased region" description="Low complexity" evidence="1">
    <location>
        <begin position="328"/>
        <end position="341"/>
    </location>
</feature>
<keyword evidence="4" id="KW-1185">Reference proteome</keyword>
<evidence type="ECO:0000256" key="1">
    <source>
        <dbReference type="SAM" id="MobiDB-lite"/>
    </source>
</evidence>
<feature type="compositionally biased region" description="Gly residues" evidence="1">
    <location>
        <begin position="352"/>
        <end position="362"/>
    </location>
</feature>
<evidence type="ECO:0008006" key="5">
    <source>
        <dbReference type="Google" id="ProtNLM"/>
    </source>
</evidence>
<feature type="region of interest" description="Disordered" evidence="1">
    <location>
        <begin position="304"/>
        <end position="447"/>
    </location>
</feature>
<evidence type="ECO:0000313" key="4">
    <source>
        <dbReference type="Proteomes" id="UP000187486"/>
    </source>
</evidence>
<evidence type="ECO:0000313" key="3">
    <source>
        <dbReference type="EMBL" id="OLZ51710.1"/>
    </source>
</evidence>
<feature type="compositionally biased region" description="Low complexity" evidence="1">
    <location>
        <begin position="405"/>
        <end position="425"/>
    </location>
</feature>
<evidence type="ECO:0000256" key="2">
    <source>
        <dbReference type="SAM" id="Phobius"/>
    </source>
</evidence>
<dbReference type="AlphaFoldDB" id="A0A1R0KUD1"/>
<name>A0A1R0KUD1_9PSEU</name>
<sequence>MPEIVLADDCGMFDVGCKIGAGVNNWFVELTLSIAKGAAQLMAEAMTYWTRSDRSSMLQSPAIEEIQGLLMYVGIILLVGSVVWQGIILTYKRKAEPLVNVGTGLMSFVVWSTLGTTAAVLLYEGGLALSGQILNVSIDKFSNTMAVAMQANVAGSVASIFFLSQIMFFLSAIQWILGFFRMGGLVIVLALIPTAAAGQINEATKPWLRKLLSWALSLILYQPIAAVIYSIGFVLIGDGQDIGTILTGMAVLALAVIAMPVMLRFFDWGGQRFTTGGGGGGGAMAAGAAASMLGGGGASAFSKFMDRSGPAGNSGTGKQGAGAPPVTPANNGNGPNQNSSPGGAGKPPTGKPGEGQGQGAEKGAGTDQATGATATGTGTGTGAGTGAGAGAGAAAGTAGGGGAAAAGASKAHPAGAVAGAALAAGNQAKQQMGNTMTEGSGEGSGNG</sequence>
<feature type="compositionally biased region" description="Polar residues" evidence="1">
    <location>
        <begin position="427"/>
        <end position="438"/>
    </location>
</feature>
<accession>A0A1R0KUD1</accession>
<feature type="transmembrane region" description="Helical" evidence="2">
    <location>
        <begin position="69"/>
        <end position="88"/>
    </location>
</feature>
<dbReference type="STRING" id="76021.BS329_15720"/>
<gene>
    <name evidence="3" type="ORF">BS329_15720</name>
</gene>
<protein>
    <recommendedName>
        <fullName evidence="5">Conjugal transfer protein TrbL</fullName>
    </recommendedName>
</protein>
<keyword evidence="2" id="KW-1133">Transmembrane helix</keyword>
<dbReference type="EMBL" id="MQUQ01000007">
    <property type="protein sequence ID" value="OLZ51710.1"/>
    <property type="molecule type" value="Genomic_DNA"/>
</dbReference>
<feature type="transmembrane region" description="Helical" evidence="2">
    <location>
        <begin position="108"/>
        <end position="130"/>
    </location>
</feature>
<feature type="transmembrane region" description="Helical" evidence="2">
    <location>
        <begin position="179"/>
        <end position="200"/>
    </location>
</feature>
<feature type="compositionally biased region" description="Gly residues" evidence="1">
    <location>
        <begin position="377"/>
        <end position="404"/>
    </location>
</feature>